<accession>A0ABW7D150</accession>
<comment type="caution">
    <text evidence="3">The sequence shown here is derived from an EMBL/GenBank/DDBJ whole genome shotgun (WGS) entry which is preliminary data.</text>
</comment>
<keyword evidence="1" id="KW-0560">Oxidoreductase</keyword>
<proteinExistence type="predicted"/>
<dbReference type="SUPFAM" id="SSF51430">
    <property type="entry name" value="NAD(P)-linked oxidoreductase"/>
    <property type="match status" value="1"/>
</dbReference>
<gene>
    <name evidence="3" type="ORF">ACEU0G_000040</name>
</gene>
<name>A0ABW7D150_9GAMM</name>
<dbReference type="PANTHER" id="PTHR43625">
    <property type="entry name" value="AFLATOXIN B1 ALDEHYDE REDUCTASE"/>
    <property type="match status" value="1"/>
</dbReference>
<keyword evidence="4" id="KW-1185">Reference proteome</keyword>
<dbReference type="InterPro" id="IPR036812">
    <property type="entry name" value="NAD(P)_OxRdtase_dom_sf"/>
</dbReference>
<dbReference type="Gene3D" id="3.20.20.100">
    <property type="entry name" value="NADP-dependent oxidoreductase domain"/>
    <property type="match status" value="1"/>
</dbReference>
<evidence type="ECO:0000256" key="1">
    <source>
        <dbReference type="ARBA" id="ARBA00023002"/>
    </source>
</evidence>
<sequence length="327" mass="35523">MQSRELGNSGLRVSALGLGCMGLSFGYGPATETRTATALLHAAVEQGVTFFDTAEAYGPFRNEELLGQALAPYRNQLVIATKFGFKDGHSDAGLDSRPERIRAVAEASLQRLKTDRIDLFYQHRVDPNVPMEDVAGTVRDLIAEGKVKHFGLSEAGVDNIRRAHAVQPVAALQSEYSLWWREPEQDVLPVLEELGIGFVPFSPLGKGFLTGAINVDTQFAADDFRNSVPRFAAEARQANQALVERISAIATAKGATPAQVALAWLLSRKPWIVPIPGTTKLHRLQENLGAVSLQLDADDLQQIGDALDSIAIVGDRYNAARQKLVAR</sequence>
<dbReference type="EMBL" id="JBHGCJ010000010">
    <property type="protein sequence ID" value="MFG6110181.1"/>
    <property type="molecule type" value="Genomic_DNA"/>
</dbReference>
<dbReference type="PANTHER" id="PTHR43625:SF27">
    <property type="entry name" value="ALDO-KETO REDUCTASE"/>
    <property type="match status" value="1"/>
</dbReference>
<dbReference type="InterPro" id="IPR050791">
    <property type="entry name" value="Aldo-Keto_reductase"/>
</dbReference>
<dbReference type="Pfam" id="PF00248">
    <property type="entry name" value="Aldo_ket_red"/>
    <property type="match status" value="1"/>
</dbReference>
<protein>
    <submittedName>
        <fullName evidence="3">Aldo/keto reductase</fullName>
    </submittedName>
</protein>
<organism evidence="3 4">
    <name type="scientific">Stenotrophomonas nematodicola</name>
    <dbReference type="NCBI Taxonomy" id="2656746"/>
    <lineage>
        <taxon>Bacteria</taxon>
        <taxon>Pseudomonadati</taxon>
        <taxon>Pseudomonadota</taxon>
        <taxon>Gammaproteobacteria</taxon>
        <taxon>Lysobacterales</taxon>
        <taxon>Lysobacteraceae</taxon>
        <taxon>Stenotrophomonas</taxon>
    </lineage>
</organism>
<feature type="domain" description="NADP-dependent oxidoreductase" evidence="2">
    <location>
        <begin position="16"/>
        <end position="305"/>
    </location>
</feature>
<dbReference type="Proteomes" id="UP001605261">
    <property type="component" value="Unassembled WGS sequence"/>
</dbReference>
<evidence type="ECO:0000313" key="3">
    <source>
        <dbReference type="EMBL" id="MFG6110181.1"/>
    </source>
</evidence>
<dbReference type="CDD" id="cd19078">
    <property type="entry name" value="AKR_AKR13C1_2"/>
    <property type="match status" value="1"/>
</dbReference>
<reference evidence="3 4" key="1">
    <citation type="submission" date="2024-09" db="EMBL/GenBank/DDBJ databases">
        <authorList>
            <consortium name="All-Russian atlas of soil microorganisms"/>
            <consortium name="as a basis for the search for new antimicrobial producers and enzymes with unique properties"/>
            <person name="Sokolova E.A."/>
            <person name="Voronina E.N."/>
        </authorList>
    </citation>
    <scope>NUCLEOTIDE SEQUENCE [LARGE SCALE GENOMIC DNA]</scope>
    <source>
        <strain evidence="3 4">AF-22b-331.1</strain>
    </source>
</reference>
<evidence type="ECO:0000259" key="2">
    <source>
        <dbReference type="Pfam" id="PF00248"/>
    </source>
</evidence>
<dbReference type="InterPro" id="IPR023210">
    <property type="entry name" value="NADP_OxRdtase_dom"/>
</dbReference>
<dbReference type="RefSeq" id="WP_394163909.1">
    <property type="nucleotide sequence ID" value="NZ_JBHGCJ010000010.1"/>
</dbReference>
<evidence type="ECO:0000313" key="4">
    <source>
        <dbReference type="Proteomes" id="UP001605261"/>
    </source>
</evidence>